<gene>
    <name evidence="1" type="primary">SBE1</name>
    <name evidence="1" type="ORF">AK812_SmicGene31454</name>
</gene>
<keyword evidence="2" id="KW-1185">Reference proteome</keyword>
<feature type="non-terminal residue" evidence="1">
    <location>
        <position position="217"/>
    </location>
</feature>
<dbReference type="Proteomes" id="UP000186817">
    <property type="component" value="Unassembled WGS sequence"/>
</dbReference>
<dbReference type="Gene3D" id="3.20.20.80">
    <property type="entry name" value="Glycosidases"/>
    <property type="match status" value="1"/>
</dbReference>
<dbReference type="PANTHER" id="PTHR43651">
    <property type="entry name" value="1,4-ALPHA-GLUCAN-BRANCHING ENZYME"/>
    <property type="match status" value="1"/>
</dbReference>
<accession>A0A1Q9CWM8</accession>
<dbReference type="AlphaFoldDB" id="A0A1Q9CWM8"/>
<dbReference type="InterPro" id="IPR017853">
    <property type="entry name" value="GH"/>
</dbReference>
<reference evidence="1 2" key="1">
    <citation type="submission" date="2016-02" db="EMBL/GenBank/DDBJ databases">
        <title>Genome analysis of coral dinoflagellate symbionts highlights evolutionary adaptations to a symbiotic lifestyle.</title>
        <authorList>
            <person name="Aranda M."/>
            <person name="Li Y."/>
            <person name="Liew Y.J."/>
            <person name="Baumgarten S."/>
            <person name="Simakov O."/>
            <person name="Wilson M."/>
            <person name="Piel J."/>
            <person name="Ashoor H."/>
            <person name="Bougouffa S."/>
            <person name="Bajic V.B."/>
            <person name="Ryu T."/>
            <person name="Ravasi T."/>
            <person name="Bayer T."/>
            <person name="Micklem G."/>
            <person name="Kim H."/>
            <person name="Bhak J."/>
            <person name="Lajeunesse T.C."/>
            <person name="Voolstra C.R."/>
        </authorList>
    </citation>
    <scope>NUCLEOTIDE SEQUENCE [LARGE SCALE GENOMIC DNA]</scope>
    <source>
        <strain evidence="1 2">CCMP2467</strain>
    </source>
</reference>
<dbReference type="OrthoDB" id="441069at2759"/>
<dbReference type="SUPFAM" id="SSF51445">
    <property type="entry name" value="(Trans)glycosidases"/>
    <property type="match status" value="1"/>
</dbReference>
<organism evidence="1 2">
    <name type="scientific">Symbiodinium microadriaticum</name>
    <name type="common">Dinoflagellate</name>
    <name type="synonym">Zooxanthella microadriatica</name>
    <dbReference type="NCBI Taxonomy" id="2951"/>
    <lineage>
        <taxon>Eukaryota</taxon>
        <taxon>Sar</taxon>
        <taxon>Alveolata</taxon>
        <taxon>Dinophyceae</taxon>
        <taxon>Suessiales</taxon>
        <taxon>Symbiodiniaceae</taxon>
        <taxon>Symbiodinium</taxon>
    </lineage>
</organism>
<dbReference type="GO" id="GO:0005737">
    <property type="term" value="C:cytoplasm"/>
    <property type="evidence" value="ECO:0007669"/>
    <property type="project" value="TreeGrafter"/>
</dbReference>
<dbReference type="EMBL" id="LSRX01000866">
    <property type="protein sequence ID" value="OLP87331.1"/>
    <property type="molecule type" value="Genomic_DNA"/>
</dbReference>
<protein>
    <submittedName>
        <fullName evidence="1">1,4-alpha-glucan-branching enzyme</fullName>
    </submittedName>
</protein>
<evidence type="ECO:0000313" key="1">
    <source>
        <dbReference type="EMBL" id="OLP87331.1"/>
    </source>
</evidence>
<dbReference type="GO" id="GO:0005975">
    <property type="term" value="P:carbohydrate metabolic process"/>
    <property type="evidence" value="ECO:0007669"/>
    <property type="project" value="TreeGrafter"/>
</dbReference>
<evidence type="ECO:0000313" key="2">
    <source>
        <dbReference type="Proteomes" id="UP000186817"/>
    </source>
</evidence>
<dbReference type="GO" id="GO:0003844">
    <property type="term" value="F:1,4-alpha-glucan branching enzyme activity"/>
    <property type="evidence" value="ECO:0007669"/>
    <property type="project" value="TreeGrafter"/>
</dbReference>
<name>A0A1Q9CWM8_SYMMI</name>
<dbReference type="PANTHER" id="PTHR43651:SF3">
    <property type="entry name" value="1,4-ALPHA-GLUCAN-BRANCHING ENZYME"/>
    <property type="match status" value="1"/>
</dbReference>
<proteinExistence type="predicted"/>
<sequence>MKNTNLWNPGIDPLKERPRGLYCYKNYEVLRYLLSNLRWWLEEYNCDGFRFDGVTSMLYHHHGLYMSFTGNYEEYFGMSTDVDAVVYLMLASELVRSVRPDAVMIAEDVSGMPGLCVPVAEGGIGFDYRLAMSLPDMWISLLKDVKDERWGMNQIVSAMCNRRRGREKTVAYAESHDQSIVGDKTIAFWLMDAEMYTGMGDDGTPGSVVVARGMAMH</sequence>
<comment type="caution">
    <text evidence="1">The sequence shown here is derived from an EMBL/GenBank/DDBJ whole genome shotgun (WGS) entry which is preliminary data.</text>
</comment>